<dbReference type="PANTHER" id="PTHR31891">
    <property type="entry name" value="FORMAMIDASE C869.04-RELATED"/>
    <property type="match status" value="1"/>
</dbReference>
<dbReference type="PANTHER" id="PTHR31891:SF1">
    <property type="entry name" value="FORMAMIDASE C869.04-RELATED"/>
    <property type="match status" value="1"/>
</dbReference>
<protein>
    <submittedName>
        <fullName evidence="1">Acetamidase/Formamidase</fullName>
    </submittedName>
</protein>
<name>A0A6J4VD33_9BACT</name>
<sequence>MREIRQHGPYHYVFSRYVEPVAHVKPGETVAIYTDDAFESQITQGSDRPSQILGAYLNPQTGPIYVEGAEPGDTLVVRIVDSEPTRDWAVSVFVPYFGGLTATKLTRTLHDPLPEKVWLYQLRDGWLEHNERLRFPWRPFMGTVGTAPELEALSALTPFDHGGNMDVPDVKPGNTVYLPVRVPGALFFTGDCHAGQGQGELCGVALEITAKVTMTFDLIKQKPIAWPRIESPEELMVVGSARPMEDAARIAYAELVGWLTELGWDRWEAYEALTQIGDLYVGNMVDTYYSLVAKIRKEYALVGHRAESSLKATESTTG</sequence>
<dbReference type="Gene3D" id="3.10.28.20">
    <property type="entry name" value="Acetamidase/Formamidase-like domains"/>
    <property type="match status" value="1"/>
</dbReference>
<gene>
    <name evidence="1" type="ORF">AVDCRST_MAG19-3272</name>
</gene>
<dbReference type="Gene3D" id="2.60.120.580">
    <property type="entry name" value="Acetamidase/Formamidase-like domains"/>
    <property type="match status" value="2"/>
</dbReference>
<accession>A0A6J4VD33</accession>
<proteinExistence type="predicted"/>
<dbReference type="InterPro" id="IPR004304">
    <property type="entry name" value="FmdA_AmdA"/>
</dbReference>
<dbReference type="AlphaFoldDB" id="A0A6J4VD33"/>
<reference evidence="1" key="1">
    <citation type="submission" date="2020-02" db="EMBL/GenBank/DDBJ databases">
        <authorList>
            <person name="Meier V. D."/>
        </authorList>
    </citation>
    <scope>NUCLEOTIDE SEQUENCE</scope>
    <source>
        <strain evidence="1">AVDCRST_MAG19</strain>
    </source>
</reference>
<dbReference type="SUPFAM" id="SSF141130">
    <property type="entry name" value="Acetamidase/Formamidase-like"/>
    <property type="match status" value="1"/>
</dbReference>
<dbReference type="GO" id="GO:0016811">
    <property type="term" value="F:hydrolase activity, acting on carbon-nitrogen (but not peptide) bonds, in linear amides"/>
    <property type="evidence" value="ECO:0007669"/>
    <property type="project" value="InterPro"/>
</dbReference>
<evidence type="ECO:0000313" key="1">
    <source>
        <dbReference type="EMBL" id="CAA9575306.1"/>
    </source>
</evidence>
<organism evidence="1">
    <name type="scientific">uncultured Thermomicrobiales bacterium</name>
    <dbReference type="NCBI Taxonomy" id="1645740"/>
    <lineage>
        <taxon>Bacteria</taxon>
        <taxon>Pseudomonadati</taxon>
        <taxon>Thermomicrobiota</taxon>
        <taxon>Thermomicrobia</taxon>
        <taxon>Thermomicrobiales</taxon>
        <taxon>environmental samples</taxon>
    </lineage>
</organism>
<dbReference type="Pfam" id="PF03069">
    <property type="entry name" value="FmdA_AmdA"/>
    <property type="match status" value="1"/>
</dbReference>
<dbReference type="EMBL" id="CADCWL010000176">
    <property type="protein sequence ID" value="CAA9575306.1"/>
    <property type="molecule type" value="Genomic_DNA"/>
</dbReference>